<keyword evidence="3" id="KW-1185">Reference proteome</keyword>
<accession>A0ABX3A263</accession>
<dbReference type="Proteomes" id="UP000094329">
    <property type="component" value="Unassembled WGS sequence"/>
</dbReference>
<feature type="transmembrane region" description="Helical" evidence="1">
    <location>
        <begin position="52"/>
        <end position="72"/>
    </location>
</feature>
<feature type="transmembrane region" description="Helical" evidence="1">
    <location>
        <begin position="19"/>
        <end position="40"/>
    </location>
</feature>
<name>A0ABX3A263_9GAMM</name>
<evidence type="ECO:0000313" key="2">
    <source>
        <dbReference type="EMBL" id="ODN42946.1"/>
    </source>
</evidence>
<dbReference type="EMBL" id="MDTU01000001">
    <property type="protein sequence ID" value="ODN42946.1"/>
    <property type="molecule type" value="Genomic_DNA"/>
</dbReference>
<evidence type="ECO:0000256" key="1">
    <source>
        <dbReference type="SAM" id="Phobius"/>
    </source>
</evidence>
<gene>
    <name evidence="2" type="ORF">BGC07_08460</name>
</gene>
<proteinExistence type="predicted"/>
<sequence>MIIPILIIFSYFGSQVFAIPGYVGFTVYLLLIILASYLRFKLGEENRYAQLYMQFCKLLGLVLAILGLYYIIHGIHSCEVINRQCVFHLL</sequence>
<protein>
    <submittedName>
        <fullName evidence="2">Uncharacterized protein</fullName>
    </submittedName>
</protein>
<keyword evidence="1" id="KW-1133">Transmembrane helix</keyword>
<dbReference type="RefSeq" id="WP_069312742.1">
    <property type="nucleotide sequence ID" value="NZ_MDTU01000001.1"/>
</dbReference>
<keyword evidence="1" id="KW-0472">Membrane</keyword>
<comment type="caution">
    <text evidence="2">The sequence shown here is derived from an EMBL/GenBank/DDBJ whole genome shotgun (WGS) entry which is preliminary data.</text>
</comment>
<reference evidence="2 3" key="1">
    <citation type="submission" date="2016-08" db="EMBL/GenBank/DDBJ databases">
        <title>Draft genome sequence of Candidatus Piscirickettsia litoralis, from seawater.</title>
        <authorList>
            <person name="Wan X."/>
            <person name="Lee A.J."/>
            <person name="Hou S."/>
            <person name="Donachie S.P."/>
        </authorList>
    </citation>
    <scope>NUCLEOTIDE SEQUENCE [LARGE SCALE GENOMIC DNA]</scope>
    <source>
        <strain evidence="2 3">Y2</strain>
    </source>
</reference>
<keyword evidence="1" id="KW-0812">Transmembrane</keyword>
<evidence type="ECO:0000313" key="3">
    <source>
        <dbReference type="Proteomes" id="UP000094329"/>
    </source>
</evidence>
<organism evidence="2 3">
    <name type="scientific">Piscirickettsia litoralis</name>
    <dbReference type="NCBI Taxonomy" id="1891921"/>
    <lineage>
        <taxon>Bacteria</taxon>
        <taxon>Pseudomonadati</taxon>
        <taxon>Pseudomonadota</taxon>
        <taxon>Gammaproteobacteria</taxon>
        <taxon>Thiotrichales</taxon>
        <taxon>Piscirickettsiaceae</taxon>
        <taxon>Piscirickettsia</taxon>
    </lineage>
</organism>